<organism evidence="3 4">
    <name type="scientific">Aromia moschata</name>
    <dbReference type="NCBI Taxonomy" id="1265417"/>
    <lineage>
        <taxon>Eukaryota</taxon>
        <taxon>Metazoa</taxon>
        <taxon>Ecdysozoa</taxon>
        <taxon>Arthropoda</taxon>
        <taxon>Hexapoda</taxon>
        <taxon>Insecta</taxon>
        <taxon>Pterygota</taxon>
        <taxon>Neoptera</taxon>
        <taxon>Endopterygota</taxon>
        <taxon>Coleoptera</taxon>
        <taxon>Polyphaga</taxon>
        <taxon>Cucujiformia</taxon>
        <taxon>Chrysomeloidea</taxon>
        <taxon>Cerambycidae</taxon>
        <taxon>Cerambycinae</taxon>
        <taxon>Callichromatini</taxon>
        <taxon>Aromia</taxon>
    </lineage>
</organism>
<evidence type="ECO:0000256" key="2">
    <source>
        <dbReference type="SAM" id="SignalP"/>
    </source>
</evidence>
<accession>A0AAV8YWQ7</accession>
<dbReference type="Proteomes" id="UP001162162">
    <property type="component" value="Unassembled WGS sequence"/>
</dbReference>
<reference evidence="3" key="1">
    <citation type="journal article" date="2023" name="Insect Mol. Biol.">
        <title>Genome sequencing provides insights into the evolution of gene families encoding plant cell wall-degrading enzymes in longhorned beetles.</title>
        <authorList>
            <person name="Shin N.R."/>
            <person name="Okamura Y."/>
            <person name="Kirsch R."/>
            <person name="Pauchet Y."/>
        </authorList>
    </citation>
    <scope>NUCLEOTIDE SEQUENCE</scope>
    <source>
        <strain evidence="3">AMC_N1</strain>
    </source>
</reference>
<sequence>MTILRAKVIIVVLMTSASTNSETPLRYQPSPTPRPALPETNLELFNNNIPKNCTVAYKQVTVNRTMRKQSHSEISGNVTVNSMDNSGNLNTSLDLGQLAVSEHFSAEMNAWYKDQQKNNNNSTGSARKVGRQPL</sequence>
<dbReference type="AlphaFoldDB" id="A0AAV8YWQ7"/>
<feature type="signal peptide" evidence="2">
    <location>
        <begin position="1"/>
        <end position="21"/>
    </location>
</feature>
<gene>
    <name evidence="3" type="ORF">NQ318_003542</name>
</gene>
<evidence type="ECO:0000313" key="4">
    <source>
        <dbReference type="Proteomes" id="UP001162162"/>
    </source>
</evidence>
<evidence type="ECO:0000256" key="1">
    <source>
        <dbReference type="SAM" id="MobiDB-lite"/>
    </source>
</evidence>
<evidence type="ECO:0000313" key="3">
    <source>
        <dbReference type="EMBL" id="KAJ8955443.1"/>
    </source>
</evidence>
<feature type="region of interest" description="Disordered" evidence="1">
    <location>
        <begin position="113"/>
        <end position="134"/>
    </location>
</feature>
<keyword evidence="4" id="KW-1185">Reference proteome</keyword>
<protein>
    <submittedName>
        <fullName evidence="3">Uncharacterized protein</fullName>
    </submittedName>
</protein>
<name>A0AAV8YWQ7_9CUCU</name>
<proteinExistence type="predicted"/>
<dbReference type="EMBL" id="JAPWTK010000038">
    <property type="protein sequence ID" value="KAJ8955443.1"/>
    <property type="molecule type" value="Genomic_DNA"/>
</dbReference>
<comment type="caution">
    <text evidence="3">The sequence shown here is derived from an EMBL/GenBank/DDBJ whole genome shotgun (WGS) entry which is preliminary data.</text>
</comment>
<feature type="chain" id="PRO_5043900103" evidence="2">
    <location>
        <begin position="22"/>
        <end position="134"/>
    </location>
</feature>
<keyword evidence="2" id="KW-0732">Signal</keyword>